<dbReference type="RefSeq" id="WP_317937177.1">
    <property type="nucleotide sequence ID" value="NZ_JAUBDH010000016.1"/>
</dbReference>
<evidence type="ECO:0000313" key="2">
    <source>
        <dbReference type="Proteomes" id="UP001280629"/>
    </source>
</evidence>
<proteinExistence type="predicted"/>
<sequence length="79" mass="9024">MSLGITTLLILLVLFMMLRNKKGDDMKPFSSLDPDERKRIQAYARKVRETASDIKTVKILRQEFGLTLLQAKQAVDSVK</sequence>
<accession>A0ABU4G3G2</accession>
<dbReference type="EMBL" id="JAUBDH010000016">
    <property type="protein sequence ID" value="MDW0111510.1"/>
    <property type="molecule type" value="Genomic_DNA"/>
</dbReference>
<evidence type="ECO:0008006" key="3">
    <source>
        <dbReference type="Google" id="ProtNLM"/>
    </source>
</evidence>
<reference evidence="1 2" key="1">
    <citation type="submission" date="2023-06" db="EMBL/GenBank/DDBJ databases">
        <title>Sporosarcina sp. nov., isolated from Korean traditional fermented seafood 'Jeotgal'.</title>
        <authorList>
            <person name="Yang A.-I."/>
            <person name="Shin N.-R."/>
        </authorList>
    </citation>
    <scope>NUCLEOTIDE SEQUENCE [LARGE SCALE GENOMIC DNA]</scope>
    <source>
        <strain evidence="1 2">KCTC3840</strain>
    </source>
</reference>
<gene>
    <name evidence="1" type="ORF">QT716_15920</name>
</gene>
<dbReference type="Proteomes" id="UP001280629">
    <property type="component" value="Unassembled WGS sequence"/>
</dbReference>
<comment type="caution">
    <text evidence="1">The sequence shown here is derived from an EMBL/GenBank/DDBJ whole genome shotgun (WGS) entry which is preliminary data.</text>
</comment>
<protein>
    <recommendedName>
        <fullName evidence="3">Ribosomal protein L7/L12 C-terminal domain-containing protein</fullName>
    </recommendedName>
</protein>
<evidence type="ECO:0000313" key="1">
    <source>
        <dbReference type="EMBL" id="MDW0111510.1"/>
    </source>
</evidence>
<name>A0ABU4G3G2_9BACL</name>
<keyword evidence="2" id="KW-1185">Reference proteome</keyword>
<organism evidence="1 2">
    <name type="scientific">Sporosarcina aquimarina</name>
    <dbReference type="NCBI Taxonomy" id="114975"/>
    <lineage>
        <taxon>Bacteria</taxon>
        <taxon>Bacillati</taxon>
        <taxon>Bacillota</taxon>
        <taxon>Bacilli</taxon>
        <taxon>Bacillales</taxon>
        <taxon>Caryophanaceae</taxon>
        <taxon>Sporosarcina</taxon>
    </lineage>
</organism>